<feature type="non-terminal residue" evidence="1">
    <location>
        <position position="1"/>
    </location>
</feature>
<name>A0A699X789_TANCI</name>
<sequence length="76" mass="8341">PFRRAIGRVDRVRVCRCVGPTGRKSCAQRGRSGCALRSGGCRRRRQTVGYRAGHCAFRSSARSRRSDNACPDTSAV</sequence>
<feature type="non-terminal residue" evidence="1">
    <location>
        <position position="76"/>
    </location>
</feature>
<accession>A0A699X789</accession>
<protein>
    <submittedName>
        <fullName evidence="1">Uncharacterized protein</fullName>
    </submittedName>
</protein>
<comment type="caution">
    <text evidence="1">The sequence shown here is derived from an EMBL/GenBank/DDBJ whole genome shotgun (WGS) entry which is preliminary data.</text>
</comment>
<dbReference type="AlphaFoldDB" id="A0A699X789"/>
<dbReference type="EMBL" id="BKCJ011817440">
    <property type="protein sequence ID" value="GFD55399.1"/>
    <property type="molecule type" value="Genomic_DNA"/>
</dbReference>
<evidence type="ECO:0000313" key="1">
    <source>
        <dbReference type="EMBL" id="GFD55399.1"/>
    </source>
</evidence>
<organism evidence="1">
    <name type="scientific">Tanacetum cinerariifolium</name>
    <name type="common">Dalmatian daisy</name>
    <name type="synonym">Chrysanthemum cinerariifolium</name>
    <dbReference type="NCBI Taxonomy" id="118510"/>
    <lineage>
        <taxon>Eukaryota</taxon>
        <taxon>Viridiplantae</taxon>
        <taxon>Streptophyta</taxon>
        <taxon>Embryophyta</taxon>
        <taxon>Tracheophyta</taxon>
        <taxon>Spermatophyta</taxon>
        <taxon>Magnoliopsida</taxon>
        <taxon>eudicotyledons</taxon>
        <taxon>Gunneridae</taxon>
        <taxon>Pentapetalae</taxon>
        <taxon>asterids</taxon>
        <taxon>campanulids</taxon>
        <taxon>Asterales</taxon>
        <taxon>Asteraceae</taxon>
        <taxon>Asteroideae</taxon>
        <taxon>Anthemideae</taxon>
        <taxon>Anthemidinae</taxon>
        <taxon>Tanacetum</taxon>
    </lineage>
</organism>
<gene>
    <name evidence="1" type="ORF">Tci_927368</name>
</gene>
<proteinExistence type="predicted"/>
<reference evidence="1" key="1">
    <citation type="journal article" date="2019" name="Sci. Rep.">
        <title>Draft genome of Tanacetum cinerariifolium, the natural source of mosquito coil.</title>
        <authorList>
            <person name="Yamashiro T."/>
            <person name="Shiraishi A."/>
            <person name="Satake H."/>
            <person name="Nakayama K."/>
        </authorList>
    </citation>
    <scope>NUCLEOTIDE SEQUENCE</scope>
</reference>